<protein>
    <recommendedName>
        <fullName evidence="3">Outer membrane protein beta-barrel domain-containing protein</fullName>
    </recommendedName>
</protein>
<evidence type="ECO:0000313" key="1">
    <source>
        <dbReference type="EMBL" id="MDI9859541.1"/>
    </source>
</evidence>
<gene>
    <name evidence="1" type="ORF">QM524_09990</name>
</gene>
<comment type="caution">
    <text evidence="1">The sequence shown here is derived from an EMBL/GenBank/DDBJ whole genome shotgun (WGS) entry which is preliminary data.</text>
</comment>
<dbReference type="Proteomes" id="UP001236507">
    <property type="component" value="Unassembled WGS sequence"/>
</dbReference>
<evidence type="ECO:0000313" key="2">
    <source>
        <dbReference type="Proteomes" id="UP001236507"/>
    </source>
</evidence>
<evidence type="ECO:0008006" key="3">
    <source>
        <dbReference type="Google" id="ProtNLM"/>
    </source>
</evidence>
<dbReference type="EMBL" id="JASHIF010000008">
    <property type="protein sequence ID" value="MDI9859541.1"/>
    <property type="molecule type" value="Genomic_DNA"/>
</dbReference>
<accession>A0ABT6Y8F5</accession>
<organism evidence="1 2">
    <name type="scientific">Flectobacillus roseus</name>
    <dbReference type="NCBI Taxonomy" id="502259"/>
    <lineage>
        <taxon>Bacteria</taxon>
        <taxon>Pseudomonadati</taxon>
        <taxon>Bacteroidota</taxon>
        <taxon>Cytophagia</taxon>
        <taxon>Cytophagales</taxon>
        <taxon>Flectobacillaceae</taxon>
        <taxon>Flectobacillus</taxon>
    </lineage>
</organism>
<dbReference type="RefSeq" id="WP_283344462.1">
    <property type="nucleotide sequence ID" value="NZ_JASHIF010000008.1"/>
</dbReference>
<proteinExistence type="predicted"/>
<name>A0ABT6Y8F5_9BACT</name>
<keyword evidence="2" id="KW-1185">Reference proteome</keyword>
<reference evidence="1 2" key="1">
    <citation type="submission" date="2023-05" db="EMBL/GenBank/DDBJ databases">
        <title>Novel species of genus Flectobacillus isolated from stream in China.</title>
        <authorList>
            <person name="Lu H."/>
        </authorList>
    </citation>
    <scope>NUCLEOTIDE SEQUENCE [LARGE SCALE GENOMIC DNA]</scope>
    <source>
        <strain evidence="1 2">KCTC 42575</strain>
    </source>
</reference>
<sequence>MKTLQFSLLVISICLLFNFYSFGQYSEGKKYLEGSLGIVSIKNSTQSDALYSNLNLTYGKFVTKSKARFWTFGFSQSTTENGFENKQRNSEYRFSLGLGNEYYKQIFGNLGIYGRLQGNLYAGNTSRTINDYFTPSNNQENNTFSSGVTFRGSGGISYFVSKKLALVVPIVGSNLFALEYSQSKNVAMMSTYRSSMINYSISPSIYLDLGIGIRYVF</sequence>